<dbReference type="Pfam" id="PF00005">
    <property type="entry name" value="ABC_tran"/>
    <property type="match status" value="1"/>
</dbReference>
<dbReference type="PANTHER" id="PTHR43553">
    <property type="entry name" value="HEAVY METAL TRANSPORTER"/>
    <property type="match status" value="1"/>
</dbReference>
<dbReference type="PANTHER" id="PTHR43553:SF24">
    <property type="entry name" value="ENERGY-COUPLING FACTOR TRANSPORTER ATP-BINDING PROTEIN ECFA1"/>
    <property type="match status" value="1"/>
</dbReference>
<dbReference type="EMBL" id="BMJI01000006">
    <property type="protein sequence ID" value="GGC88361.1"/>
    <property type="molecule type" value="Genomic_DNA"/>
</dbReference>
<evidence type="ECO:0000313" key="7">
    <source>
        <dbReference type="Proteomes" id="UP000597761"/>
    </source>
</evidence>
<keyword evidence="7" id="KW-1185">Reference proteome</keyword>
<keyword evidence="2" id="KW-0813">Transport</keyword>
<dbReference type="SUPFAM" id="SSF52540">
    <property type="entry name" value="P-loop containing nucleoside triphosphate hydrolases"/>
    <property type="match status" value="1"/>
</dbReference>
<evidence type="ECO:0000256" key="2">
    <source>
        <dbReference type="ARBA" id="ARBA00022448"/>
    </source>
</evidence>
<dbReference type="Proteomes" id="UP000597761">
    <property type="component" value="Unassembled WGS sequence"/>
</dbReference>
<proteinExistence type="inferred from homology"/>
<sequence>MTRIELDRATVEVPTDTGGRVLLHPTTLTLTERRVAVIGPNGSGKSTLLRLLDALLEPTGGTVRVDGLDTRHQPAAIRRRVGFVFTDPAAQLIMPTLREDVQLSLRRTTPRRQRADRATEVLDALGLGPLADQSVFDLSAGERQLGALAVVLAVDPALLLLDEPSTLLDLPNTLLLRRTLDRLDQQVLISTHDLDLAAGCERVLVLDGGRVVVDDAGPAAVQAYRRRTAERLLPGGRG</sequence>
<keyword evidence="3" id="KW-0547">Nucleotide-binding</keyword>
<keyword evidence="4 6" id="KW-0067">ATP-binding</keyword>
<dbReference type="InterPro" id="IPR050095">
    <property type="entry name" value="ECF_ABC_transporter_ATP-bd"/>
</dbReference>
<name>A0ABQ1P027_9MICC</name>
<comment type="caution">
    <text evidence="6">The sequence shown here is derived from an EMBL/GenBank/DDBJ whole genome shotgun (WGS) entry which is preliminary data.</text>
</comment>
<dbReference type="GO" id="GO:0005524">
    <property type="term" value="F:ATP binding"/>
    <property type="evidence" value="ECO:0007669"/>
    <property type="project" value="UniProtKB-KW"/>
</dbReference>
<gene>
    <name evidence="6" type="ORF">GCM10011512_14160</name>
</gene>
<dbReference type="Gene3D" id="3.40.50.300">
    <property type="entry name" value="P-loop containing nucleotide triphosphate hydrolases"/>
    <property type="match status" value="1"/>
</dbReference>
<protein>
    <submittedName>
        <fullName evidence="6">ABC transporter ATP-binding protein</fullName>
    </submittedName>
</protein>
<reference evidence="7" key="1">
    <citation type="journal article" date="2019" name="Int. J. Syst. Evol. Microbiol.">
        <title>The Global Catalogue of Microorganisms (GCM) 10K type strain sequencing project: providing services to taxonomists for standard genome sequencing and annotation.</title>
        <authorList>
            <consortium name="The Broad Institute Genomics Platform"/>
            <consortium name="The Broad Institute Genome Sequencing Center for Infectious Disease"/>
            <person name="Wu L."/>
            <person name="Ma J."/>
        </authorList>
    </citation>
    <scope>NUCLEOTIDE SEQUENCE [LARGE SCALE GENOMIC DNA]</scope>
    <source>
        <strain evidence="7">CGMCC 1.15480</strain>
    </source>
</reference>
<dbReference type="InterPro" id="IPR003593">
    <property type="entry name" value="AAA+_ATPase"/>
</dbReference>
<dbReference type="InterPro" id="IPR027417">
    <property type="entry name" value="P-loop_NTPase"/>
</dbReference>
<dbReference type="SMART" id="SM00382">
    <property type="entry name" value="AAA"/>
    <property type="match status" value="1"/>
</dbReference>
<evidence type="ECO:0000256" key="3">
    <source>
        <dbReference type="ARBA" id="ARBA00022741"/>
    </source>
</evidence>
<organism evidence="6 7">
    <name type="scientific">Tersicoccus solisilvae</name>
    <dbReference type="NCBI Taxonomy" id="1882339"/>
    <lineage>
        <taxon>Bacteria</taxon>
        <taxon>Bacillati</taxon>
        <taxon>Actinomycetota</taxon>
        <taxon>Actinomycetes</taxon>
        <taxon>Micrococcales</taxon>
        <taxon>Micrococcaceae</taxon>
        <taxon>Tersicoccus</taxon>
    </lineage>
</organism>
<evidence type="ECO:0000313" key="6">
    <source>
        <dbReference type="EMBL" id="GGC88361.1"/>
    </source>
</evidence>
<dbReference type="PROSITE" id="PS50893">
    <property type="entry name" value="ABC_TRANSPORTER_2"/>
    <property type="match status" value="1"/>
</dbReference>
<dbReference type="InterPro" id="IPR003439">
    <property type="entry name" value="ABC_transporter-like_ATP-bd"/>
</dbReference>
<evidence type="ECO:0000256" key="1">
    <source>
        <dbReference type="ARBA" id="ARBA00005417"/>
    </source>
</evidence>
<feature type="domain" description="ABC transporter" evidence="5">
    <location>
        <begin position="4"/>
        <end position="233"/>
    </location>
</feature>
<evidence type="ECO:0000259" key="5">
    <source>
        <dbReference type="PROSITE" id="PS50893"/>
    </source>
</evidence>
<dbReference type="CDD" id="cd03225">
    <property type="entry name" value="ABC_cobalt_CbiO_domain1"/>
    <property type="match status" value="1"/>
</dbReference>
<dbReference type="InterPro" id="IPR015856">
    <property type="entry name" value="ABC_transpr_CbiO/EcfA_su"/>
</dbReference>
<comment type="similarity">
    <text evidence="1">Belongs to the ABC transporter superfamily.</text>
</comment>
<accession>A0ABQ1P027</accession>
<evidence type="ECO:0000256" key="4">
    <source>
        <dbReference type="ARBA" id="ARBA00022840"/>
    </source>
</evidence>